<gene>
    <name evidence="2" type="ORF">NPIL_284811</name>
</gene>
<evidence type="ECO:0000313" key="3">
    <source>
        <dbReference type="Proteomes" id="UP000887013"/>
    </source>
</evidence>
<comment type="caution">
    <text evidence="2">The sequence shown here is derived from an EMBL/GenBank/DDBJ whole genome shotgun (WGS) entry which is preliminary data.</text>
</comment>
<accession>A0A8X6MUD7</accession>
<protein>
    <submittedName>
        <fullName evidence="2">Uncharacterized protein</fullName>
    </submittedName>
</protein>
<proteinExistence type="predicted"/>
<name>A0A8X6MUD7_NEPPI</name>
<evidence type="ECO:0000256" key="1">
    <source>
        <dbReference type="SAM" id="MobiDB-lite"/>
    </source>
</evidence>
<feature type="region of interest" description="Disordered" evidence="1">
    <location>
        <begin position="24"/>
        <end position="53"/>
    </location>
</feature>
<organism evidence="2 3">
    <name type="scientific">Nephila pilipes</name>
    <name type="common">Giant wood spider</name>
    <name type="synonym">Nephila maculata</name>
    <dbReference type="NCBI Taxonomy" id="299642"/>
    <lineage>
        <taxon>Eukaryota</taxon>
        <taxon>Metazoa</taxon>
        <taxon>Ecdysozoa</taxon>
        <taxon>Arthropoda</taxon>
        <taxon>Chelicerata</taxon>
        <taxon>Arachnida</taxon>
        <taxon>Araneae</taxon>
        <taxon>Araneomorphae</taxon>
        <taxon>Entelegynae</taxon>
        <taxon>Araneoidea</taxon>
        <taxon>Nephilidae</taxon>
        <taxon>Nephila</taxon>
    </lineage>
</organism>
<feature type="non-terminal residue" evidence="2">
    <location>
        <position position="53"/>
    </location>
</feature>
<reference evidence="2" key="1">
    <citation type="submission" date="2020-08" db="EMBL/GenBank/DDBJ databases">
        <title>Multicomponent nature underlies the extraordinary mechanical properties of spider dragline silk.</title>
        <authorList>
            <person name="Kono N."/>
            <person name="Nakamura H."/>
            <person name="Mori M."/>
            <person name="Yoshida Y."/>
            <person name="Ohtoshi R."/>
            <person name="Malay A.D."/>
            <person name="Moran D.A.P."/>
            <person name="Tomita M."/>
            <person name="Numata K."/>
            <person name="Arakawa K."/>
        </authorList>
    </citation>
    <scope>NUCLEOTIDE SEQUENCE</scope>
</reference>
<dbReference type="Proteomes" id="UP000887013">
    <property type="component" value="Unassembled WGS sequence"/>
</dbReference>
<dbReference type="AlphaFoldDB" id="A0A8X6MUD7"/>
<sequence length="53" mass="6040">MFTRERVMTSEAVGYRENAFFRGSEEAPRTNEGDGVAATVGESKRVSDNQWRR</sequence>
<evidence type="ECO:0000313" key="2">
    <source>
        <dbReference type="EMBL" id="GFS78501.1"/>
    </source>
</evidence>
<keyword evidence="3" id="KW-1185">Reference proteome</keyword>
<feature type="compositionally biased region" description="Basic and acidic residues" evidence="1">
    <location>
        <begin position="42"/>
        <end position="53"/>
    </location>
</feature>
<dbReference type="EMBL" id="BMAW01097214">
    <property type="protein sequence ID" value="GFS78501.1"/>
    <property type="molecule type" value="Genomic_DNA"/>
</dbReference>